<proteinExistence type="predicted"/>
<dbReference type="InterPro" id="IPR057678">
    <property type="entry name" value="DUF7918"/>
</dbReference>
<dbReference type="AlphaFoldDB" id="A0A8H6TFU7"/>
<dbReference type="OrthoDB" id="3364132at2759"/>
<evidence type="ECO:0000313" key="3">
    <source>
        <dbReference type="EMBL" id="KAF7315896.1"/>
    </source>
</evidence>
<dbReference type="GeneID" id="59340525"/>
<organism evidence="3 4">
    <name type="scientific">Mycena indigotica</name>
    <dbReference type="NCBI Taxonomy" id="2126181"/>
    <lineage>
        <taxon>Eukaryota</taxon>
        <taxon>Fungi</taxon>
        <taxon>Dikarya</taxon>
        <taxon>Basidiomycota</taxon>
        <taxon>Agaricomycotina</taxon>
        <taxon>Agaricomycetes</taxon>
        <taxon>Agaricomycetidae</taxon>
        <taxon>Agaricales</taxon>
        <taxon>Marasmiineae</taxon>
        <taxon>Mycenaceae</taxon>
        <taxon>Mycena</taxon>
    </lineage>
</organism>
<comment type="caution">
    <text evidence="3">The sequence shown here is derived from an EMBL/GenBank/DDBJ whole genome shotgun (WGS) entry which is preliminary data.</text>
</comment>
<dbReference type="RefSeq" id="XP_037225919.1">
    <property type="nucleotide sequence ID" value="XM_037358009.1"/>
</dbReference>
<name>A0A8H6TFU7_9AGAR</name>
<evidence type="ECO:0000259" key="2">
    <source>
        <dbReference type="Pfam" id="PF25534"/>
    </source>
</evidence>
<protein>
    <recommendedName>
        <fullName evidence="2">DUF7918 domain-containing protein</fullName>
    </recommendedName>
</protein>
<evidence type="ECO:0000256" key="1">
    <source>
        <dbReference type="SAM" id="MobiDB-lite"/>
    </source>
</evidence>
<feature type="compositionally biased region" description="Polar residues" evidence="1">
    <location>
        <begin position="149"/>
        <end position="158"/>
    </location>
</feature>
<accession>A0A8H6TFU7</accession>
<reference evidence="3" key="1">
    <citation type="submission" date="2020-05" db="EMBL/GenBank/DDBJ databases">
        <title>Mycena genomes resolve the evolution of fungal bioluminescence.</title>
        <authorList>
            <person name="Tsai I.J."/>
        </authorList>
    </citation>
    <scope>NUCLEOTIDE SEQUENCE</scope>
    <source>
        <strain evidence="3">171206Taipei</strain>
    </source>
</reference>
<keyword evidence="4" id="KW-1185">Reference proteome</keyword>
<dbReference type="Pfam" id="PF25534">
    <property type="entry name" value="DUF7918"/>
    <property type="match status" value="1"/>
</dbReference>
<evidence type="ECO:0000313" key="4">
    <source>
        <dbReference type="Proteomes" id="UP000636479"/>
    </source>
</evidence>
<dbReference type="EMBL" id="JACAZF010000001">
    <property type="protein sequence ID" value="KAF7315896.1"/>
    <property type="molecule type" value="Genomic_DNA"/>
</dbReference>
<feature type="region of interest" description="Disordered" evidence="1">
    <location>
        <begin position="149"/>
        <end position="175"/>
    </location>
</feature>
<sequence>MQYNGFMAWVEIDGEEAKERPLKTALCGPRIPDEENLHMCFITSEAGKTFTVHWENRSHEPDTPICGCVSIDGQKGVPTLFDPADGVALPWTVCKDGVVGEDDAGNEVLRPFVFEQVSFTDRDDEWAEEGEDLSNLGVIEVDIYGVTISSNNSDSGSDCESGPETPQYRRRTVNERHELFPPAADSWWY</sequence>
<feature type="domain" description="DUF7918" evidence="2">
    <location>
        <begin position="10"/>
        <end position="155"/>
    </location>
</feature>
<dbReference type="Proteomes" id="UP000636479">
    <property type="component" value="Unassembled WGS sequence"/>
</dbReference>
<gene>
    <name evidence="3" type="ORF">MIND_00106200</name>
</gene>